<dbReference type="FunFam" id="3.40.50.300:FF:001416">
    <property type="entry name" value="Tudor domain containing 12"/>
    <property type="match status" value="1"/>
</dbReference>
<dbReference type="FunFam" id="2.40.50.90:FF:000021">
    <property type="entry name" value="putative ATP-dependent RNA helicase TDRD12"/>
    <property type="match status" value="1"/>
</dbReference>
<dbReference type="PANTHER" id="PTHR22655">
    <property type="entry name" value="ATP-DEPENDENT RNA HELICASE TDRD12-RELATED"/>
    <property type="match status" value="1"/>
</dbReference>
<evidence type="ECO:0000256" key="3">
    <source>
        <dbReference type="ARBA" id="ARBA00022737"/>
    </source>
</evidence>
<dbReference type="GO" id="GO:0003676">
    <property type="term" value="F:nucleic acid binding"/>
    <property type="evidence" value="ECO:0007669"/>
    <property type="project" value="InterPro"/>
</dbReference>
<dbReference type="InterPro" id="IPR011545">
    <property type="entry name" value="DEAD/DEAH_box_helicase_dom"/>
</dbReference>
<dbReference type="Gene3D" id="2.40.50.90">
    <property type="match status" value="2"/>
</dbReference>
<feature type="domain" description="C3H1-type" evidence="14">
    <location>
        <begin position="726"/>
        <end position="754"/>
    </location>
</feature>
<evidence type="ECO:0000313" key="17">
    <source>
        <dbReference type="Ensembl" id="ENSVKKP00000016875.1"/>
    </source>
</evidence>
<evidence type="ECO:0000256" key="9">
    <source>
        <dbReference type="ARBA" id="ARBA00022871"/>
    </source>
</evidence>
<dbReference type="InterPro" id="IPR002999">
    <property type="entry name" value="Tudor"/>
</dbReference>
<dbReference type="Proteomes" id="UP000694545">
    <property type="component" value="Unplaced"/>
</dbReference>
<dbReference type="Gene3D" id="2.30.30.140">
    <property type="match status" value="2"/>
</dbReference>
<dbReference type="SUPFAM" id="SSF63748">
    <property type="entry name" value="Tudor/PWWP/MBT"/>
    <property type="match status" value="2"/>
</dbReference>
<dbReference type="PROSITE" id="PS51203">
    <property type="entry name" value="CS"/>
    <property type="match status" value="1"/>
</dbReference>
<reference evidence="17" key="2">
    <citation type="submission" date="2025-09" db="UniProtKB">
        <authorList>
            <consortium name="Ensembl"/>
        </authorList>
    </citation>
    <scope>IDENTIFICATION</scope>
</reference>
<feature type="zinc finger region" description="C3H1-type" evidence="13">
    <location>
        <begin position="726"/>
        <end position="754"/>
    </location>
</feature>
<accession>A0A8D2Q3V0</accession>
<feature type="domain" description="CS" evidence="16">
    <location>
        <begin position="1023"/>
        <end position="1109"/>
    </location>
</feature>
<evidence type="ECO:0000256" key="4">
    <source>
        <dbReference type="ARBA" id="ARBA00022741"/>
    </source>
</evidence>
<dbReference type="EC" id="3.6.4.13" evidence="1"/>
<dbReference type="OMA" id="KMHKEVV"/>
<dbReference type="AlphaFoldDB" id="A0A8D2Q3V0"/>
<dbReference type="GO" id="GO:0007283">
    <property type="term" value="P:spermatogenesis"/>
    <property type="evidence" value="ECO:0007669"/>
    <property type="project" value="UniProtKB-KW"/>
</dbReference>
<name>A0A8D2Q3V0_VARKO</name>
<dbReference type="FunFam" id="3.40.50.300:FF:001517">
    <property type="entry name" value="Putative ATP-dependent RNA helicase TDRD12"/>
    <property type="match status" value="1"/>
</dbReference>
<dbReference type="GO" id="GO:0031047">
    <property type="term" value="P:regulatory ncRNA-mediated gene silencing"/>
    <property type="evidence" value="ECO:0007669"/>
    <property type="project" value="UniProtKB-KW"/>
</dbReference>
<keyword evidence="13" id="KW-0479">Metal-binding</keyword>
<evidence type="ECO:0000256" key="1">
    <source>
        <dbReference type="ARBA" id="ARBA00012552"/>
    </source>
</evidence>
<proteinExistence type="predicted"/>
<feature type="domain" description="Helicase ATP-binding" evidence="15">
    <location>
        <begin position="368"/>
        <end position="536"/>
    </location>
</feature>
<dbReference type="Ensembl" id="ENSVKKT00000017297.1">
    <property type="protein sequence ID" value="ENSVKKP00000016875.1"/>
    <property type="gene ID" value="ENSVKKG00000011535.1"/>
</dbReference>
<reference evidence="17" key="1">
    <citation type="submission" date="2025-08" db="UniProtKB">
        <authorList>
            <consortium name="Ensembl"/>
        </authorList>
    </citation>
    <scope>IDENTIFICATION</scope>
</reference>
<dbReference type="GO" id="GO:0042078">
    <property type="term" value="P:germ-line stem cell division"/>
    <property type="evidence" value="ECO:0007669"/>
    <property type="project" value="TreeGrafter"/>
</dbReference>
<evidence type="ECO:0000259" key="14">
    <source>
        <dbReference type="PROSITE" id="PS50103"/>
    </source>
</evidence>
<dbReference type="InterPro" id="IPR008978">
    <property type="entry name" value="HSP20-like_chaperone"/>
</dbReference>
<keyword evidence="4" id="KW-0547">Nucleotide-binding</keyword>
<keyword evidence="11" id="KW-0469">Meiosis</keyword>
<dbReference type="InterPro" id="IPR035437">
    <property type="entry name" value="SNase_OB-fold_sf"/>
</dbReference>
<keyword evidence="5" id="KW-0221">Differentiation</keyword>
<comment type="catalytic activity">
    <reaction evidence="12">
        <text>ATP + H2O = ADP + phosphate + H(+)</text>
        <dbReference type="Rhea" id="RHEA:13065"/>
        <dbReference type="ChEBI" id="CHEBI:15377"/>
        <dbReference type="ChEBI" id="CHEBI:15378"/>
        <dbReference type="ChEBI" id="CHEBI:30616"/>
        <dbReference type="ChEBI" id="CHEBI:43474"/>
        <dbReference type="ChEBI" id="CHEBI:456216"/>
        <dbReference type="EC" id="3.6.4.13"/>
    </reaction>
</comment>
<dbReference type="Pfam" id="PF00567">
    <property type="entry name" value="TUDOR"/>
    <property type="match status" value="2"/>
</dbReference>
<evidence type="ECO:0000313" key="18">
    <source>
        <dbReference type="Proteomes" id="UP000694545"/>
    </source>
</evidence>
<keyword evidence="18" id="KW-1185">Reference proteome</keyword>
<keyword evidence="7" id="KW-0347">Helicase</keyword>
<keyword evidence="8" id="KW-0067">ATP-binding</keyword>
<dbReference type="Pfam" id="PF00270">
    <property type="entry name" value="DEAD"/>
    <property type="match status" value="1"/>
</dbReference>
<dbReference type="Gene3D" id="2.60.40.790">
    <property type="match status" value="1"/>
</dbReference>
<dbReference type="GO" id="GO:0005524">
    <property type="term" value="F:ATP binding"/>
    <property type="evidence" value="ECO:0007669"/>
    <property type="project" value="UniProtKB-KW"/>
</dbReference>
<dbReference type="GO" id="GO:0051321">
    <property type="term" value="P:meiotic cell cycle"/>
    <property type="evidence" value="ECO:0007669"/>
    <property type="project" value="UniProtKB-KW"/>
</dbReference>
<dbReference type="PROSITE" id="PS50103">
    <property type="entry name" value="ZF_C3H1"/>
    <property type="match status" value="1"/>
</dbReference>
<organism evidence="17 18">
    <name type="scientific">Varanus komodoensis</name>
    <name type="common">Komodo dragon</name>
    <dbReference type="NCBI Taxonomy" id="61221"/>
    <lineage>
        <taxon>Eukaryota</taxon>
        <taxon>Metazoa</taxon>
        <taxon>Chordata</taxon>
        <taxon>Craniata</taxon>
        <taxon>Vertebrata</taxon>
        <taxon>Euteleostomi</taxon>
        <taxon>Lepidosauria</taxon>
        <taxon>Squamata</taxon>
        <taxon>Bifurcata</taxon>
        <taxon>Unidentata</taxon>
        <taxon>Episquamata</taxon>
        <taxon>Toxicofera</taxon>
        <taxon>Anguimorpha</taxon>
        <taxon>Paleoanguimorpha</taxon>
        <taxon>Varanoidea</taxon>
        <taxon>Varanidae</taxon>
        <taxon>Varanus</taxon>
    </lineage>
</organism>
<dbReference type="GO" id="GO:0003724">
    <property type="term" value="F:RNA helicase activity"/>
    <property type="evidence" value="ECO:0007669"/>
    <property type="project" value="UniProtKB-EC"/>
</dbReference>
<dbReference type="FunFam" id="2.30.30.140:FF:000087">
    <property type="entry name" value="Putative ATP-dependent RNA helicase TDRD12"/>
    <property type="match status" value="1"/>
</dbReference>
<evidence type="ECO:0000259" key="15">
    <source>
        <dbReference type="PROSITE" id="PS51192"/>
    </source>
</evidence>
<keyword evidence="10" id="KW-0943">RNA-mediated gene silencing</keyword>
<dbReference type="PROSITE" id="PS51192">
    <property type="entry name" value="HELICASE_ATP_BIND_1"/>
    <property type="match status" value="1"/>
</dbReference>
<evidence type="ECO:0000256" key="5">
    <source>
        <dbReference type="ARBA" id="ARBA00022782"/>
    </source>
</evidence>
<dbReference type="SUPFAM" id="SSF52540">
    <property type="entry name" value="P-loop containing nucleoside triphosphate hydrolases"/>
    <property type="match status" value="2"/>
</dbReference>
<evidence type="ECO:0000256" key="13">
    <source>
        <dbReference type="PROSITE-ProRule" id="PRU00723"/>
    </source>
</evidence>
<dbReference type="Gene3D" id="3.40.50.300">
    <property type="entry name" value="P-loop containing nucleotide triphosphate hydrolases"/>
    <property type="match status" value="2"/>
</dbReference>
<evidence type="ECO:0000256" key="6">
    <source>
        <dbReference type="ARBA" id="ARBA00022801"/>
    </source>
</evidence>
<dbReference type="InterPro" id="IPR027417">
    <property type="entry name" value="P-loop_NTPase"/>
</dbReference>
<dbReference type="SUPFAM" id="SSF49764">
    <property type="entry name" value="HSP20-like chaperones"/>
    <property type="match status" value="1"/>
</dbReference>
<evidence type="ECO:0000256" key="12">
    <source>
        <dbReference type="ARBA" id="ARBA00047984"/>
    </source>
</evidence>
<dbReference type="CDD" id="cd20435">
    <property type="entry name" value="Tudor_TDRD12_rpt2"/>
    <property type="match status" value="1"/>
</dbReference>
<dbReference type="GO" id="GO:0016787">
    <property type="term" value="F:hydrolase activity"/>
    <property type="evidence" value="ECO:0007669"/>
    <property type="project" value="UniProtKB-KW"/>
</dbReference>
<evidence type="ECO:0000256" key="8">
    <source>
        <dbReference type="ARBA" id="ARBA00022840"/>
    </source>
</evidence>
<dbReference type="PANTHER" id="PTHR22655:SF2">
    <property type="entry name" value="ATP-DEPENDENT RNA HELICASE TDRD12-RELATED"/>
    <property type="match status" value="1"/>
</dbReference>
<keyword evidence="3" id="KW-0677">Repeat</keyword>
<evidence type="ECO:0000259" key="16">
    <source>
        <dbReference type="PROSITE" id="PS51203"/>
    </source>
</evidence>
<keyword evidence="13" id="KW-0862">Zinc</keyword>
<dbReference type="InterPro" id="IPR014001">
    <property type="entry name" value="Helicase_ATP-bd"/>
</dbReference>
<sequence>MIQVFILKIENPDCFWVCIKGGGKFVDNEMDYQKLQSEMNQFYNKSFRCMDEIKPSALEEGQACTVYCQELKSWCRAVVKSIISCTDYYVADCFLVDYAKSLPVKTDRICVALESFMRLPYRAKKFRLYCTKPVTLRVDYCSDSAEIVPANCWDISAIQYFQNLLNATTQVEAKLCAIENDLFDVYLYVTIKGEKVCVNDDLVAKNFAYYEMNNKMCSTAEDQKKTTANLEPPSKEINPALVFWPMLLQPKEASSFETCKYGKCISEGQGQTGGKQQHMGGVRLHLKIKCRKYFHWIGSVYCLAHLPVVLSNKIEPCSSLETAPLFLALKKELLRNHFLGPSHVQSYSWPAIARGCDSVIICPENDPLLYLLPIITFLQSRSCYISLPVRNGPIALIVCPGQKKAELVFELLETYIRCSRPLYPMLLLLGMNKEEIKSVRIPRGCEIMVTTPQSLLRLLECHSLLFLRLCHLVFDEVDVLFSEASEQIFNILEYYKKNLNVGEKESAPQQIVAVGSQWTKNAEYLTKEFMNDPYIVITAMEEGAIYGKVQQVVQLCLEHNKMSTLLQTLDFTPTDTQKTLIFTSSVEETEIVYKAVMSSSIFCLKMSPEIGFHSDYVIEQWNKCSGTYIVLVVTDDSLPALGITDATGVIHFSFPSSPRIFGARLYSMSANFQNPVEKTRSILLLTEKSACHAVGVLRYLKRTGANIPPELCDFTSGVLEAKEDCKRGRPLCHYLKAYGICKNKERCPDRHRVSLQTDLPRKLTDETLPTAGTVTILPLFVVDATHYFGRIVAKQEDQYTALAKEMNQYYKETRNCVSVDTVENLKMYALHKESSFHRVQVLEVERKEDSVFCIHIKYIDEGRTANVQNYHLLNLPEEFQDLPPQAVEFIVCRVKPIDNEVEWNPKVTRFINHKIKGEVHEAKIVLALGNTVWVDPVVRITKLQNLKTSINEYNIRSEILSTGLGVDNPGHIQELQSLFKDAEIAQEIYLQFGHIIRKQDSLEKTVMLGKLLPCPCNPFFNFSFHPTMKWFEKQDVVVVKIKLQNISCYTCNFFTQRIIFSASAEGKFYLADLELHKSILKEKSVCILKNDEPVIILAKEKEESWSNLLKYKNPHVSFDFDYLEDVEERSPFPVGKSLPALLIYIHILFRNEGCPEAGSSPSCFRGKAELIHVGGATASSSLWCLRITHRGSVPMQSLVFGKLL</sequence>
<dbReference type="GO" id="GO:0008270">
    <property type="term" value="F:zinc ion binding"/>
    <property type="evidence" value="ECO:0007669"/>
    <property type="project" value="UniProtKB-KW"/>
</dbReference>
<evidence type="ECO:0000256" key="7">
    <source>
        <dbReference type="ARBA" id="ARBA00022806"/>
    </source>
</evidence>
<protein>
    <recommendedName>
        <fullName evidence="1">RNA helicase</fullName>
        <ecNumber evidence="1">3.6.4.13</ecNumber>
    </recommendedName>
</protein>
<keyword evidence="6" id="KW-0378">Hydrolase</keyword>
<keyword evidence="13" id="KW-0863">Zinc-finger</keyword>
<keyword evidence="9" id="KW-0744">Spermatogenesis</keyword>
<evidence type="ECO:0000256" key="11">
    <source>
        <dbReference type="ARBA" id="ARBA00023254"/>
    </source>
</evidence>
<keyword evidence="2" id="KW-0217">Developmental protein</keyword>
<dbReference type="InterPro" id="IPR007052">
    <property type="entry name" value="CS_dom"/>
</dbReference>
<evidence type="ECO:0000256" key="10">
    <source>
        <dbReference type="ARBA" id="ARBA00023158"/>
    </source>
</evidence>
<evidence type="ECO:0000256" key="2">
    <source>
        <dbReference type="ARBA" id="ARBA00022473"/>
    </source>
</evidence>
<dbReference type="InterPro" id="IPR000571">
    <property type="entry name" value="Znf_CCCH"/>
</dbReference>